<sequence length="108" mass="12312">MAIDPQTAFDQLLDSLEEFHEAVLSSSDPDEPAILNAMNALSDAYTIYDDMLFRQFGVEGPFDTFDEDDADFDDDFDDEDDDLDDDDFDDDDLDDDDEDDLDDEEDSL</sequence>
<gene>
    <name evidence="2" type="ORF">P7079_03965</name>
</gene>
<accession>A0ABY8G0A9</accession>
<protein>
    <recommendedName>
        <fullName evidence="4">DNA primase</fullName>
    </recommendedName>
</protein>
<dbReference type="EMBL" id="CP121208">
    <property type="protein sequence ID" value="WFM84138.1"/>
    <property type="molecule type" value="Genomic_DNA"/>
</dbReference>
<evidence type="ECO:0008006" key="4">
    <source>
        <dbReference type="Google" id="ProtNLM"/>
    </source>
</evidence>
<evidence type="ECO:0000313" key="2">
    <source>
        <dbReference type="EMBL" id="WFM84138.1"/>
    </source>
</evidence>
<organism evidence="2 3">
    <name type="scientific">Arcanobacterium canis</name>
    <dbReference type="NCBI Taxonomy" id="999183"/>
    <lineage>
        <taxon>Bacteria</taxon>
        <taxon>Bacillati</taxon>
        <taxon>Actinomycetota</taxon>
        <taxon>Actinomycetes</taxon>
        <taxon>Actinomycetales</taxon>
        <taxon>Actinomycetaceae</taxon>
        <taxon>Arcanobacterium</taxon>
    </lineage>
</organism>
<evidence type="ECO:0000256" key="1">
    <source>
        <dbReference type="SAM" id="MobiDB-lite"/>
    </source>
</evidence>
<proteinExistence type="predicted"/>
<dbReference type="Proteomes" id="UP001215216">
    <property type="component" value="Chromosome"/>
</dbReference>
<feature type="region of interest" description="Disordered" evidence="1">
    <location>
        <begin position="64"/>
        <end position="108"/>
    </location>
</feature>
<reference evidence="2 3" key="1">
    <citation type="submission" date="2023-03" db="EMBL/GenBank/DDBJ databases">
        <title>Complete genome of Arcanobacterium canis strain DSM 25104 isolated in 2010 from a canine otitis externa in Germany.</title>
        <authorList>
            <person name="Borowiak M."/>
            <person name="Kreitlow A."/>
            <person name="Malorny B."/>
            <person name="Laemmler C."/>
            <person name="Prenger-Berninghoff E."/>
            <person name="Ploetz M."/>
            <person name="Abdulmawjood A."/>
        </authorList>
    </citation>
    <scope>NUCLEOTIDE SEQUENCE [LARGE SCALE GENOMIC DNA]</scope>
    <source>
        <strain evidence="2 3">DSM 25104</strain>
    </source>
</reference>
<evidence type="ECO:0000313" key="3">
    <source>
        <dbReference type="Proteomes" id="UP001215216"/>
    </source>
</evidence>
<name>A0ABY8G0A9_9ACTO</name>
<keyword evidence="3" id="KW-1185">Reference proteome</keyword>
<dbReference type="RefSeq" id="WP_278013533.1">
    <property type="nucleotide sequence ID" value="NZ_CP121208.1"/>
</dbReference>